<keyword evidence="5" id="KW-1185">Reference proteome</keyword>
<comment type="caution">
    <text evidence="3">The sequence shown here is derived from an EMBL/GenBank/DDBJ whole genome shotgun (WGS) entry which is preliminary data.</text>
</comment>
<dbReference type="Proteomes" id="UP000536746">
    <property type="component" value="Unassembled WGS sequence"/>
</dbReference>
<dbReference type="InterPro" id="IPR025500">
    <property type="entry name" value="DUF4390"/>
</dbReference>
<evidence type="ECO:0000313" key="4">
    <source>
        <dbReference type="Proteomes" id="UP000197596"/>
    </source>
</evidence>
<dbReference type="EMBL" id="NJGU01000016">
    <property type="protein sequence ID" value="OWY26750.1"/>
    <property type="molecule type" value="Genomic_DNA"/>
</dbReference>
<reference evidence="3 4" key="1">
    <citation type="submission" date="2017-06" db="EMBL/GenBank/DDBJ databases">
        <title>Herbaspirillum phytohormonus sp. nov., isolated from the root nodule of Robinia pseudoacacia in lead-zinc mine.</title>
        <authorList>
            <person name="Fan M."/>
            <person name="Lin Y."/>
        </authorList>
    </citation>
    <scope>NUCLEOTIDE SEQUENCE [LARGE SCALE GENOMIC DNA]</scope>
    <source>
        <strain evidence="3 4">HZ10</strain>
    </source>
</reference>
<dbReference type="OrthoDB" id="5298153at2"/>
<evidence type="ECO:0000256" key="1">
    <source>
        <dbReference type="SAM" id="MobiDB-lite"/>
    </source>
</evidence>
<reference evidence="2 5" key="2">
    <citation type="journal article" date="2020" name="Front. Plant Sci.">
        <title>Isolation of Rhizosphere Bacteria That Improve Quality and Water Stress Tolerance in Greenhouse Ornamentals.</title>
        <authorList>
            <person name="Nordstedt N.P."/>
            <person name="Jones M.L."/>
        </authorList>
    </citation>
    <scope>NUCLEOTIDE SEQUENCE [LARGE SCALE GENOMIC DNA]</scope>
    <source>
        <strain evidence="2 5">C6C2</strain>
    </source>
</reference>
<evidence type="ECO:0000313" key="5">
    <source>
        <dbReference type="Proteomes" id="UP000536746"/>
    </source>
</evidence>
<dbReference type="EMBL" id="JABFMT010000035">
    <property type="protein sequence ID" value="NUU04142.1"/>
    <property type="molecule type" value="Genomic_DNA"/>
</dbReference>
<sequence>MNLTQSASFTSRSQYGPRPASGGAHPQFAGRLAQWLRLALLVLLLACAGASPVRAAEITISQASIEPSDEGYRLSLAYSFELNRGLEDALSRGVPLYFTTEVQLTRHRWYWFDETSVSASRTVRISYNVLTRQYHTAISGQLQQSFSNLEDAMALIRRPPRWIIADNNALKSGDAYSVGVRMRLDVAQLPKPFQVNALNNSDWRLSSDWIEFTYKPE</sequence>
<dbReference type="Proteomes" id="UP000197596">
    <property type="component" value="Unassembled WGS sequence"/>
</dbReference>
<dbReference type="Pfam" id="PF14334">
    <property type="entry name" value="DUF4390"/>
    <property type="match status" value="1"/>
</dbReference>
<name>A0A2D0B571_9BURK</name>
<feature type="compositionally biased region" description="Polar residues" evidence="1">
    <location>
        <begin position="1"/>
        <end position="14"/>
    </location>
</feature>
<protein>
    <submittedName>
        <fullName evidence="2">DUF4390 domain-containing protein</fullName>
    </submittedName>
</protein>
<evidence type="ECO:0000313" key="2">
    <source>
        <dbReference type="EMBL" id="NUU04142.1"/>
    </source>
</evidence>
<organism evidence="3 4">
    <name type="scientific">Herbaspirillum robiniae</name>
    <dbReference type="NCBI Taxonomy" id="2014887"/>
    <lineage>
        <taxon>Bacteria</taxon>
        <taxon>Pseudomonadati</taxon>
        <taxon>Pseudomonadota</taxon>
        <taxon>Betaproteobacteria</taxon>
        <taxon>Burkholderiales</taxon>
        <taxon>Oxalobacteraceae</taxon>
        <taxon>Herbaspirillum</taxon>
    </lineage>
</organism>
<gene>
    <name evidence="3" type="ORF">CEJ42_22740</name>
    <name evidence="2" type="ORF">HNO84_21240</name>
</gene>
<dbReference type="AlphaFoldDB" id="A0A2D0B571"/>
<proteinExistence type="predicted"/>
<dbReference type="RefSeq" id="WP_079217311.1">
    <property type="nucleotide sequence ID" value="NZ_CP018845.1"/>
</dbReference>
<feature type="region of interest" description="Disordered" evidence="1">
    <location>
        <begin position="1"/>
        <end position="22"/>
    </location>
</feature>
<evidence type="ECO:0000313" key="3">
    <source>
        <dbReference type="EMBL" id="OWY26750.1"/>
    </source>
</evidence>
<accession>A0A2D0B571</accession>